<gene>
    <name evidence="1" type="ORF">NI17_017505</name>
</gene>
<dbReference type="OrthoDB" id="4186635at2"/>
<dbReference type="Proteomes" id="UP000265719">
    <property type="component" value="Chromosome"/>
</dbReference>
<proteinExistence type="predicted"/>
<sequence>MEREWNASPRPTPEQARAALRDVEQTRSSYYAELNPWWTTLIIAVFLCAVPLAPVFGLDWTPIALLGGPLGLGALLWASRRSPNTEPRFGALEITLLVAGTAVVIAGLMSGSFLADTHGAWVWMLAAGVNVAVVVGIDLMLRRRARKTA</sequence>
<dbReference type="EMBL" id="CP063196">
    <property type="protein sequence ID" value="UOE18598.1"/>
    <property type="molecule type" value="Genomic_DNA"/>
</dbReference>
<accession>A0A399G5Z6</accession>
<evidence type="ECO:0000313" key="2">
    <source>
        <dbReference type="Proteomes" id="UP000265719"/>
    </source>
</evidence>
<dbReference type="KEGG" id="thao:NI17_017505"/>
<dbReference type="RefSeq" id="WP_068688044.1">
    <property type="nucleotide sequence ID" value="NZ_CP063196.1"/>
</dbReference>
<evidence type="ECO:0000313" key="1">
    <source>
        <dbReference type="EMBL" id="UOE18598.1"/>
    </source>
</evidence>
<dbReference type="AlphaFoldDB" id="A0A399G5Z6"/>
<keyword evidence="2" id="KW-1185">Reference proteome</keyword>
<protein>
    <submittedName>
        <fullName evidence="1">Uncharacterized protein</fullName>
    </submittedName>
</protein>
<reference evidence="1" key="1">
    <citation type="submission" date="2020-10" db="EMBL/GenBank/DDBJ databases">
        <title>De novo genome project of the cellulose decomposer Thermobifida halotolerans type strain.</title>
        <authorList>
            <person name="Nagy I."/>
            <person name="Horvath B."/>
            <person name="Kukolya J."/>
            <person name="Nagy I."/>
            <person name="Orsini M."/>
        </authorList>
    </citation>
    <scope>NUCLEOTIDE SEQUENCE</scope>
    <source>
        <strain evidence="1">DSM 44931</strain>
    </source>
</reference>
<organism evidence="1 2">
    <name type="scientific">Thermobifida halotolerans</name>
    <dbReference type="NCBI Taxonomy" id="483545"/>
    <lineage>
        <taxon>Bacteria</taxon>
        <taxon>Bacillati</taxon>
        <taxon>Actinomycetota</taxon>
        <taxon>Actinomycetes</taxon>
        <taxon>Streptosporangiales</taxon>
        <taxon>Nocardiopsidaceae</taxon>
        <taxon>Thermobifida</taxon>
    </lineage>
</organism>
<name>A0A399G5Z6_9ACTN</name>